<protein>
    <submittedName>
        <fullName evidence="1">Uncharacterized protein</fullName>
    </submittedName>
</protein>
<dbReference type="AlphaFoldDB" id="A0A0A9BQP2"/>
<organism evidence="1">
    <name type="scientific">Arundo donax</name>
    <name type="common">Giant reed</name>
    <name type="synonym">Donax arundinaceus</name>
    <dbReference type="NCBI Taxonomy" id="35708"/>
    <lineage>
        <taxon>Eukaryota</taxon>
        <taxon>Viridiplantae</taxon>
        <taxon>Streptophyta</taxon>
        <taxon>Embryophyta</taxon>
        <taxon>Tracheophyta</taxon>
        <taxon>Spermatophyta</taxon>
        <taxon>Magnoliopsida</taxon>
        <taxon>Liliopsida</taxon>
        <taxon>Poales</taxon>
        <taxon>Poaceae</taxon>
        <taxon>PACMAD clade</taxon>
        <taxon>Arundinoideae</taxon>
        <taxon>Arundineae</taxon>
        <taxon>Arundo</taxon>
    </lineage>
</organism>
<evidence type="ECO:0000313" key="1">
    <source>
        <dbReference type="EMBL" id="JAD61582.1"/>
    </source>
</evidence>
<dbReference type="EMBL" id="GBRH01236313">
    <property type="protein sequence ID" value="JAD61582.1"/>
    <property type="molecule type" value="Transcribed_RNA"/>
</dbReference>
<reference evidence="1" key="1">
    <citation type="submission" date="2014-09" db="EMBL/GenBank/DDBJ databases">
        <authorList>
            <person name="Magalhaes I.L.F."/>
            <person name="Oliveira U."/>
            <person name="Santos F.R."/>
            <person name="Vidigal T.H.D.A."/>
            <person name="Brescovit A.D."/>
            <person name="Santos A.J."/>
        </authorList>
    </citation>
    <scope>NUCLEOTIDE SEQUENCE</scope>
    <source>
        <tissue evidence="1">Shoot tissue taken approximately 20 cm above the soil surface</tissue>
    </source>
</reference>
<proteinExistence type="predicted"/>
<name>A0A0A9BQP2_ARUDO</name>
<accession>A0A0A9BQP2</accession>
<reference evidence="1" key="2">
    <citation type="journal article" date="2015" name="Data Brief">
        <title>Shoot transcriptome of the giant reed, Arundo donax.</title>
        <authorList>
            <person name="Barrero R.A."/>
            <person name="Guerrero F.D."/>
            <person name="Moolhuijzen P."/>
            <person name="Goolsby J.A."/>
            <person name="Tidwell J."/>
            <person name="Bellgard S.E."/>
            <person name="Bellgard M.I."/>
        </authorList>
    </citation>
    <scope>NUCLEOTIDE SEQUENCE</scope>
    <source>
        <tissue evidence="1">Shoot tissue taken approximately 20 cm above the soil surface</tissue>
    </source>
</reference>
<sequence length="110" mass="12592">MVVQIGTIDQYMQSKTSWGSVPAFSTCLHCHFGGLHHFPFLPPRTSVPVMIFGPMHCSCIPSAWRAMCVYMPIQNTKLVILLCSISNYFHYAFEHVWLLRCSISRSVQLR</sequence>